<name>A0AA36DQ88_CYLNA</name>
<protein>
    <recommendedName>
        <fullName evidence="3">Saposin B-type domain-containing protein</fullName>
    </recommendedName>
</protein>
<feature type="domain" description="Saposin B-type" evidence="3">
    <location>
        <begin position="24"/>
        <end position="101"/>
    </location>
</feature>
<evidence type="ECO:0000259" key="3">
    <source>
        <dbReference type="PROSITE" id="PS50015"/>
    </source>
</evidence>
<organism evidence="4 5">
    <name type="scientific">Cylicocyclus nassatus</name>
    <name type="common">Nematode worm</name>
    <dbReference type="NCBI Taxonomy" id="53992"/>
    <lineage>
        <taxon>Eukaryota</taxon>
        <taxon>Metazoa</taxon>
        <taxon>Ecdysozoa</taxon>
        <taxon>Nematoda</taxon>
        <taxon>Chromadorea</taxon>
        <taxon>Rhabditida</taxon>
        <taxon>Rhabditina</taxon>
        <taxon>Rhabditomorpha</taxon>
        <taxon>Strongyloidea</taxon>
        <taxon>Strongylidae</taxon>
        <taxon>Cylicocyclus</taxon>
    </lineage>
</organism>
<keyword evidence="1" id="KW-1015">Disulfide bond</keyword>
<evidence type="ECO:0000256" key="2">
    <source>
        <dbReference type="SAM" id="SignalP"/>
    </source>
</evidence>
<proteinExistence type="predicted"/>
<keyword evidence="5" id="KW-1185">Reference proteome</keyword>
<dbReference type="InterPro" id="IPR008139">
    <property type="entry name" value="SaposinB_dom"/>
</dbReference>
<dbReference type="InterPro" id="IPR008138">
    <property type="entry name" value="SapB_2"/>
</dbReference>
<dbReference type="SMART" id="SM00741">
    <property type="entry name" value="SapB"/>
    <property type="match status" value="1"/>
</dbReference>
<gene>
    <name evidence="4" type="ORF">CYNAS_LOCUS2100</name>
</gene>
<dbReference type="Gene3D" id="1.10.225.10">
    <property type="entry name" value="Saposin-like"/>
    <property type="match status" value="1"/>
</dbReference>
<evidence type="ECO:0000256" key="1">
    <source>
        <dbReference type="ARBA" id="ARBA00023157"/>
    </source>
</evidence>
<dbReference type="InterPro" id="IPR011001">
    <property type="entry name" value="Saposin-like"/>
</dbReference>
<dbReference type="Pfam" id="PF03489">
    <property type="entry name" value="SapB_2"/>
    <property type="match status" value="1"/>
</dbReference>
<feature type="signal peptide" evidence="2">
    <location>
        <begin position="1"/>
        <end position="16"/>
    </location>
</feature>
<dbReference type="PROSITE" id="PS50015">
    <property type="entry name" value="SAP_B"/>
    <property type="match status" value="1"/>
</dbReference>
<keyword evidence="2" id="KW-0732">Signal</keyword>
<dbReference type="SUPFAM" id="SSF47862">
    <property type="entry name" value="Saposin"/>
    <property type="match status" value="1"/>
</dbReference>
<accession>A0AA36DQ88</accession>
<dbReference type="AlphaFoldDB" id="A0AA36DQ88"/>
<reference evidence="4" key="1">
    <citation type="submission" date="2023-07" db="EMBL/GenBank/DDBJ databases">
        <authorList>
            <consortium name="CYATHOMIX"/>
        </authorList>
    </citation>
    <scope>NUCLEOTIDE SEQUENCE</scope>
    <source>
        <strain evidence="4">N/A</strain>
    </source>
</reference>
<comment type="caution">
    <text evidence="4">The sequence shown here is derived from an EMBL/GenBank/DDBJ whole genome shotgun (WGS) entry which is preliminary data.</text>
</comment>
<dbReference type="EMBL" id="CATQJL010000001">
    <property type="protein sequence ID" value="CAJ0590117.1"/>
    <property type="molecule type" value="Genomic_DNA"/>
</dbReference>
<sequence length="101" mass="11151">MRSLILLALLAVSCAALVIPARFNVAECVMCKVAVRVAAPSLGKDTLKIEQDFDKECKKELKVPEESKLCEKYINDHLDPIVHELESGTAPKDVCTKLHDC</sequence>
<evidence type="ECO:0000313" key="5">
    <source>
        <dbReference type="Proteomes" id="UP001176961"/>
    </source>
</evidence>
<feature type="chain" id="PRO_5041306857" description="Saposin B-type domain-containing protein" evidence="2">
    <location>
        <begin position="17"/>
        <end position="101"/>
    </location>
</feature>
<dbReference type="Proteomes" id="UP001176961">
    <property type="component" value="Unassembled WGS sequence"/>
</dbReference>
<evidence type="ECO:0000313" key="4">
    <source>
        <dbReference type="EMBL" id="CAJ0590117.1"/>
    </source>
</evidence>